<feature type="transmembrane region" description="Helical" evidence="1">
    <location>
        <begin position="178"/>
        <end position="196"/>
    </location>
</feature>
<feature type="transmembrane region" description="Helical" evidence="1">
    <location>
        <begin position="139"/>
        <end position="158"/>
    </location>
</feature>
<proteinExistence type="predicted"/>
<feature type="transmembrane region" description="Helical" evidence="1">
    <location>
        <begin position="107"/>
        <end position="127"/>
    </location>
</feature>
<keyword evidence="1" id="KW-0472">Membrane</keyword>
<keyword evidence="1" id="KW-0812">Transmembrane</keyword>
<accession>A0A9W6X9X8</accession>
<protein>
    <submittedName>
        <fullName evidence="2">Unnamed protein product</fullName>
    </submittedName>
</protein>
<dbReference type="OrthoDB" id="120202at2759"/>
<dbReference type="Proteomes" id="UP001165121">
    <property type="component" value="Unassembled WGS sequence"/>
</dbReference>
<keyword evidence="1" id="KW-1133">Transmembrane helix</keyword>
<reference evidence="2" key="1">
    <citation type="submission" date="2023-04" db="EMBL/GenBank/DDBJ databases">
        <title>Phytophthora fragariaefolia NBRC 109709.</title>
        <authorList>
            <person name="Ichikawa N."/>
            <person name="Sato H."/>
            <person name="Tonouchi N."/>
        </authorList>
    </citation>
    <scope>NUCLEOTIDE SEQUENCE</scope>
    <source>
        <strain evidence="2">NBRC 109709</strain>
    </source>
</reference>
<organism evidence="2 3">
    <name type="scientific">Phytophthora fragariaefolia</name>
    <dbReference type="NCBI Taxonomy" id="1490495"/>
    <lineage>
        <taxon>Eukaryota</taxon>
        <taxon>Sar</taxon>
        <taxon>Stramenopiles</taxon>
        <taxon>Oomycota</taxon>
        <taxon>Peronosporomycetes</taxon>
        <taxon>Peronosporales</taxon>
        <taxon>Peronosporaceae</taxon>
        <taxon>Phytophthora</taxon>
    </lineage>
</organism>
<gene>
    <name evidence="2" type="ORF">Pfra01_000879100</name>
</gene>
<evidence type="ECO:0000313" key="2">
    <source>
        <dbReference type="EMBL" id="GMF34316.1"/>
    </source>
</evidence>
<evidence type="ECO:0000313" key="3">
    <source>
        <dbReference type="Proteomes" id="UP001165121"/>
    </source>
</evidence>
<feature type="transmembrane region" description="Helical" evidence="1">
    <location>
        <begin position="260"/>
        <end position="279"/>
    </location>
</feature>
<evidence type="ECO:0000256" key="1">
    <source>
        <dbReference type="SAM" id="Phobius"/>
    </source>
</evidence>
<name>A0A9W6X9X8_9STRA</name>
<keyword evidence="3" id="KW-1185">Reference proteome</keyword>
<feature type="transmembrane region" description="Helical" evidence="1">
    <location>
        <begin position="442"/>
        <end position="463"/>
    </location>
</feature>
<dbReference type="AlphaFoldDB" id="A0A9W6X9X8"/>
<sequence length="476" mass="54708">MKFKSLISTLWEFTQVDHRGRYSTEGILELTTYANETSWLRVMTVLVTTPLPCLIVTILIDVLPLADPSKGITANLTYLLRLYYTYLVMTFLAIHQFHVSVPVLPYAFWRAIGITLVVAALCVAILYKLAIVVGFPLPFSLIIVAFPWILFLILVLALEWARKVLETPGATRMLSNAVKLWMCQLSLVFTYPFYFYTFTTLSKEGKTAFAILLPFIKMFMKNMFARTVIHLRDDTPEVVVFNAELFNALFLSYCMQNSPSLWITLEIMLVDMITMAFSLRGSLSARWNLKDLESRINQWSSWESVDVRYGSTISSNGTKLSSSRRSTRLTTLDRASMMLHMCHHQHNTQIPPAAEIRMATSRISLPVLWDIPEKTKSNRKNALKSSVEVAMKNSSNIGRPPHDPVRLAKMFYGRNKIHPAFDSDENRLSQLPVRYIHKVQRLVYVAEFLLLLNYVEVVIPLVFCKYCVYNVYESRF</sequence>
<dbReference type="EMBL" id="BSXT01000802">
    <property type="protein sequence ID" value="GMF34316.1"/>
    <property type="molecule type" value="Genomic_DNA"/>
</dbReference>
<feature type="transmembrane region" description="Helical" evidence="1">
    <location>
        <begin position="39"/>
        <end position="66"/>
    </location>
</feature>
<comment type="caution">
    <text evidence="2">The sequence shown here is derived from an EMBL/GenBank/DDBJ whole genome shotgun (WGS) entry which is preliminary data.</text>
</comment>
<feature type="transmembrane region" description="Helical" evidence="1">
    <location>
        <begin position="78"/>
        <end position="95"/>
    </location>
</feature>